<proteinExistence type="predicted"/>
<reference evidence="2" key="1">
    <citation type="journal article" date="2021" name="bioRxiv">
        <title>Whole Genome Assembly and Annotation of Northern Wild Rice, Zizania palustris L., Supports a Whole Genome Duplication in the Zizania Genus.</title>
        <authorList>
            <person name="Haas M."/>
            <person name="Kono T."/>
            <person name="Macchietto M."/>
            <person name="Millas R."/>
            <person name="McGilp L."/>
            <person name="Shao M."/>
            <person name="Duquette J."/>
            <person name="Hirsch C.N."/>
            <person name="Kimball J."/>
        </authorList>
    </citation>
    <scope>NUCLEOTIDE SEQUENCE</scope>
    <source>
        <tissue evidence="2">Fresh leaf tissue</tissue>
    </source>
</reference>
<feature type="region of interest" description="Disordered" evidence="1">
    <location>
        <begin position="1"/>
        <end position="94"/>
    </location>
</feature>
<evidence type="ECO:0000313" key="2">
    <source>
        <dbReference type="EMBL" id="KAG8081504.1"/>
    </source>
</evidence>
<evidence type="ECO:0000256" key="1">
    <source>
        <dbReference type="SAM" id="MobiDB-lite"/>
    </source>
</evidence>
<reference evidence="2" key="2">
    <citation type="submission" date="2021-02" db="EMBL/GenBank/DDBJ databases">
        <authorList>
            <person name="Kimball J.A."/>
            <person name="Haas M.W."/>
            <person name="Macchietto M."/>
            <person name="Kono T."/>
            <person name="Duquette J."/>
            <person name="Shao M."/>
        </authorList>
    </citation>
    <scope>NUCLEOTIDE SEQUENCE</scope>
    <source>
        <tissue evidence="2">Fresh leaf tissue</tissue>
    </source>
</reference>
<protein>
    <submittedName>
        <fullName evidence="2">Uncharacterized protein</fullName>
    </submittedName>
</protein>
<accession>A0A8J5TGS4</accession>
<name>A0A8J5TGS4_ZIZPA</name>
<dbReference type="AlphaFoldDB" id="A0A8J5TGS4"/>
<gene>
    <name evidence="2" type="ORF">GUJ93_ZPchr0007g3473</name>
</gene>
<organism evidence="2 3">
    <name type="scientific">Zizania palustris</name>
    <name type="common">Northern wild rice</name>
    <dbReference type="NCBI Taxonomy" id="103762"/>
    <lineage>
        <taxon>Eukaryota</taxon>
        <taxon>Viridiplantae</taxon>
        <taxon>Streptophyta</taxon>
        <taxon>Embryophyta</taxon>
        <taxon>Tracheophyta</taxon>
        <taxon>Spermatophyta</taxon>
        <taxon>Magnoliopsida</taxon>
        <taxon>Liliopsida</taxon>
        <taxon>Poales</taxon>
        <taxon>Poaceae</taxon>
        <taxon>BOP clade</taxon>
        <taxon>Oryzoideae</taxon>
        <taxon>Oryzeae</taxon>
        <taxon>Zizaniinae</taxon>
        <taxon>Zizania</taxon>
    </lineage>
</organism>
<dbReference type="Proteomes" id="UP000729402">
    <property type="component" value="Unassembled WGS sequence"/>
</dbReference>
<evidence type="ECO:0000313" key="3">
    <source>
        <dbReference type="Proteomes" id="UP000729402"/>
    </source>
</evidence>
<dbReference type="EMBL" id="JAAALK010000282">
    <property type="protein sequence ID" value="KAG8081503.1"/>
    <property type="molecule type" value="Genomic_DNA"/>
</dbReference>
<dbReference type="EMBL" id="JAAALK010000282">
    <property type="protein sequence ID" value="KAG8081504.1"/>
    <property type="molecule type" value="Genomic_DNA"/>
</dbReference>
<keyword evidence="3" id="KW-1185">Reference proteome</keyword>
<sequence length="94" mass="9911">MSTARSKDQAPTPLGPLSTIPGLKLFRCGQVQESRDPTAPAAPADHDDWRPPLRSSTPIGQAVHAPPLAAIPFNDGPPVGSSVFRPDDTMDTVD</sequence>
<comment type="caution">
    <text evidence="2">The sequence shown here is derived from an EMBL/GenBank/DDBJ whole genome shotgun (WGS) entry which is preliminary data.</text>
</comment>